<organism evidence="1 2">
    <name type="scientific">Pasteurella multocida</name>
    <dbReference type="NCBI Taxonomy" id="747"/>
    <lineage>
        <taxon>Bacteria</taxon>
        <taxon>Pseudomonadati</taxon>
        <taxon>Pseudomonadota</taxon>
        <taxon>Gammaproteobacteria</taxon>
        <taxon>Pasteurellales</taxon>
        <taxon>Pasteurellaceae</taxon>
        <taxon>Pasteurella</taxon>
    </lineage>
</organism>
<dbReference type="Proteomes" id="UP000540079">
    <property type="component" value="Unassembled WGS sequence"/>
</dbReference>
<name>A0A849CKQ0_PASMD</name>
<dbReference type="RefSeq" id="WP_015691098.1">
    <property type="nucleotide sequence ID" value="NZ_CP030096.1"/>
</dbReference>
<reference evidence="1 2" key="1">
    <citation type="journal article" date="2018" name="Front. Microbiol.">
        <title>Genetic and Phylogenetic Characteristics of Pasteurella multocida Isolates From Different Host Species.</title>
        <authorList>
            <person name="Peng Z."/>
            <person name="Liang W."/>
            <person name="Wang F."/>
            <person name="Xu Z."/>
            <person name="Xie Z."/>
            <person name="Lian Z."/>
            <person name="Hua L."/>
            <person name="Zhou R."/>
            <person name="Chen H."/>
            <person name="Wu B."/>
        </authorList>
    </citation>
    <scope>NUCLEOTIDE SEQUENCE [LARGE SCALE GENOMIC DNA]</scope>
    <source>
        <strain evidence="1 2">HNA06</strain>
    </source>
</reference>
<comment type="caution">
    <text evidence="1">The sequence shown here is derived from an EMBL/GenBank/DDBJ whole genome shotgun (WGS) entry which is preliminary data.</text>
</comment>
<dbReference type="EMBL" id="PPVL01000010">
    <property type="protein sequence ID" value="NNI79792.1"/>
    <property type="molecule type" value="Genomic_DNA"/>
</dbReference>
<gene>
    <name evidence="1" type="ORF">C2800_10245</name>
</gene>
<dbReference type="AlphaFoldDB" id="A0A849CKQ0"/>
<protein>
    <submittedName>
        <fullName evidence="1">Uncharacterized protein</fullName>
    </submittedName>
</protein>
<evidence type="ECO:0000313" key="2">
    <source>
        <dbReference type="Proteomes" id="UP000540079"/>
    </source>
</evidence>
<evidence type="ECO:0000313" key="1">
    <source>
        <dbReference type="EMBL" id="NNI79792.1"/>
    </source>
</evidence>
<proteinExistence type="predicted"/>
<sequence length="163" mass="19641">MKEKYCINETRIFASKIKCLHCLTPINKLVLREGYTSEALFRDELICIDMDEVEKIEAKNQSRENFNSSMDSAFLLKDRKAVLVEYRFNYKNLKNLDSKKLTSKKFYSEQIITRSKYLVYPEFYYVFSNSVIEQARRRFRNFYPKLPQVYKVIELKDLKSIFF</sequence>
<accession>A0A849CKQ0</accession>